<accession>A0A848EGW2</accession>
<dbReference type="PANTHER" id="PTHR32305:SF15">
    <property type="entry name" value="PROTEIN RHSA-RELATED"/>
    <property type="match status" value="1"/>
</dbReference>
<comment type="subcellular location">
    <subcellularLocation>
        <location evidence="1">Secreted</location>
    </subcellularLocation>
</comment>
<dbReference type="Gene3D" id="4.10.220.110">
    <property type="match status" value="1"/>
</dbReference>
<dbReference type="InterPro" id="IPR006533">
    <property type="entry name" value="T6SS_Vgr_RhsGE"/>
</dbReference>
<evidence type="ECO:0000259" key="5">
    <source>
        <dbReference type="Pfam" id="PF22178"/>
    </source>
</evidence>
<keyword evidence="7" id="KW-1185">Reference proteome</keyword>
<evidence type="ECO:0000313" key="7">
    <source>
        <dbReference type="Proteomes" id="UP000548582"/>
    </source>
</evidence>
<dbReference type="InterPro" id="IPR017847">
    <property type="entry name" value="T6SS_RhsGE_Vgr_subset"/>
</dbReference>
<sequence>MSGSSNTTRLLDMQVTALGSSAIVPYDLVGEDAISKPFVFTVRFATDAAIADVAKLLGGEVTVWFGEPEASATIADPSVARRPLHGHFRSLSRIGRRPNKASTTALFDWEAEIVPKLWFLSQTSDFRIFQDMTVPAIVQQVLADHGITSNTVSTTGSYGTLEYCVQYGETALDFISRLMEQAGLYYWHEHTDTSHTLVIKDIKTGARVPSPSLGTLAVGGAGKLTSIAQRYAFRTGKWHARDYNLLNPASAYEGDSEWADSYGASNSTGVPTEVTTRLKDHERYRYPALPLARVHNSSAGTSYVTSTDVRGVSDLLMEVEEANFQRWAGRGSASQLDAGTKVAIDPEDDATTSVDFVVTRIGHQCSDYSYWADQTSPPAYANAFDCIPYAVQFRPDRVTPKPAVQGPQTAIVVGTSSDTAGTVRTDNYGRVKVRFAWDRVSYSSPDAASCWVRVSQAWAGGRWGHFFVPRVGDEVIVDFLEGDPDRPIITGRVHHMSNMPPLLGNGGAADVPATTALSGIKTRSTPNGTADNYNELSFDDTKGSEKVLLHAEKDYEVEVENNETRTVGIGSGTGNRTTTIKTNETISVGGDKSTTVTGNVTETISGTETRTVTGAVSETFGASETRTVTGDFTETVTGSIAVTTSSSMTLTSASIITLNAPQVIQQGPYWFITGGYAGTAYGFTASVVGLSTSFTGTALATAGTQWTSLGIVGQAAGMNLDAAGMRIVNDELDVKQEVLAVFKHRIKCEWHDAVGAEKASIKLFL</sequence>
<dbReference type="Proteomes" id="UP000548582">
    <property type="component" value="Unassembled WGS sequence"/>
</dbReference>
<dbReference type="Pfam" id="PF22178">
    <property type="entry name" value="Gp5_trimer_C"/>
    <property type="match status" value="1"/>
</dbReference>
<dbReference type="SUPFAM" id="SSF69255">
    <property type="entry name" value="gp5 N-terminal domain-like"/>
    <property type="match status" value="1"/>
</dbReference>
<dbReference type="PANTHER" id="PTHR32305">
    <property type="match status" value="1"/>
</dbReference>
<reference evidence="6 7" key="1">
    <citation type="submission" date="2020-03" db="EMBL/GenBank/DDBJ databases">
        <authorList>
            <person name="Sun Q."/>
        </authorList>
    </citation>
    <scope>NUCLEOTIDE SEQUENCE [LARGE SCALE GENOMIC DNA]</scope>
    <source>
        <strain evidence="6 7">JC162</strain>
    </source>
</reference>
<evidence type="ECO:0000256" key="1">
    <source>
        <dbReference type="ARBA" id="ARBA00004613"/>
    </source>
</evidence>
<feature type="domain" description="Gp5/Type VI secretion system Vgr C-terminal trimerisation" evidence="5">
    <location>
        <begin position="518"/>
        <end position="634"/>
    </location>
</feature>
<dbReference type="NCBIfam" id="TIGR03361">
    <property type="entry name" value="VI_Rhs_Vgr"/>
    <property type="match status" value="1"/>
</dbReference>
<dbReference type="SUPFAM" id="SSF69349">
    <property type="entry name" value="Phage fibre proteins"/>
    <property type="match status" value="1"/>
</dbReference>
<dbReference type="InterPro" id="IPR037026">
    <property type="entry name" value="Vgr_OB-fold_dom_sf"/>
</dbReference>
<dbReference type="EMBL" id="JABBKX010000005">
    <property type="protein sequence ID" value="NMJ42618.1"/>
    <property type="molecule type" value="Genomic_DNA"/>
</dbReference>
<gene>
    <name evidence="6" type="primary">tssI</name>
    <name evidence="6" type="ORF">GWK16_15330</name>
</gene>
<dbReference type="GO" id="GO:0005576">
    <property type="term" value="C:extracellular region"/>
    <property type="evidence" value="ECO:0007669"/>
    <property type="project" value="UniProtKB-SubCell"/>
</dbReference>
<protein>
    <submittedName>
        <fullName evidence="6">Type VI secretion system tip protein VgrG</fullName>
    </submittedName>
</protein>
<dbReference type="Gene3D" id="3.55.50.10">
    <property type="entry name" value="Baseplate protein-like domains"/>
    <property type="match status" value="1"/>
</dbReference>
<dbReference type="Gene3D" id="2.30.110.50">
    <property type="match status" value="1"/>
</dbReference>
<dbReference type="SUPFAM" id="SSF69279">
    <property type="entry name" value="Phage tail proteins"/>
    <property type="match status" value="2"/>
</dbReference>
<feature type="domain" description="Gp5/Type VI secretion system Vgr protein OB-fold" evidence="4">
    <location>
        <begin position="425"/>
        <end position="493"/>
    </location>
</feature>
<evidence type="ECO:0000256" key="3">
    <source>
        <dbReference type="ARBA" id="ARBA00022525"/>
    </source>
</evidence>
<comment type="similarity">
    <text evidence="2">Belongs to the VgrG protein family.</text>
</comment>
<dbReference type="InterPro" id="IPR050708">
    <property type="entry name" value="T6SS_VgrG/RHS"/>
</dbReference>
<dbReference type="RefSeq" id="WP_170054855.1">
    <property type="nucleotide sequence ID" value="NZ_JABBKX010000005.1"/>
</dbReference>
<dbReference type="Gene3D" id="2.40.50.230">
    <property type="entry name" value="Gp5 N-terminal domain"/>
    <property type="match status" value="1"/>
</dbReference>
<dbReference type="NCBIfam" id="TIGR01646">
    <property type="entry name" value="vgr_GE"/>
    <property type="match status" value="1"/>
</dbReference>
<comment type="caution">
    <text evidence="6">The sequence shown here is derived from an EMBL/GenBank/DDBJ whole genome shotgun (WGS) entry which is preliminary data.</text>
</comment>
<dbReference type="Pfam" id="PF05954">
    <property type="entry name" value="Phage_GPD"/>
    <property type="match status" value="1"/>
</dbReference>
<evidence type="ECO:0000259" key="4">
    <source>
        <dbReference type="Pfam" id="PF04717"/>
    </source>
</evidence>
<evidence type="ECO:0000313" key="6">
    <source>
        <dbReference type="EMBL" id="NMJ42618.1"/>
    </source>
</evidence>
<dbReference type="InterPro" id="IPR006531">
    <property type="entry name" value="Gp5/Vgr_OB"/>
</dbReference>
<dbReference type="Pfam" id="PF04717">
    <property type="entry name" value="Phage_base_V"/>
    <property type="match status" value="1"/>
</dbReference>
<dbReference type="AlphaFoldDB" id="A0A848EGW2"/>
<organism evidence="6 7">
    <name type="scientific">Neoroseomonas marina</name>
    <dbReference type="NCBI Taxonomy" id="1232220"/>
    <lineage>
        <taxon>Bacteria</taxon>
        <taxon>Pseudomonadati</taxon>
        <taxon>Pseudomonadota</taxon>
        <taxon>Alphaproteobacteria</taxon>
        <taxon>Acetobacterales</taxon>
        <taxon>Acetobacteraceae</taxon>
        <taxon>Neoroseomonas</taxon>
    </lineage>
</organism>
<evidence type="ECO:0000256" key="2">
    <source>
        <dbReference type="ARBA" id="ARBA00005558"/>
    </source>
</evidence>
<dbReference type="InterPro" id="IPR054030">
    <property type="entry name" value="Gp5_Vgr_C"/>
</dbReference>
<name>A0A848EGW2_9PROT</name>
<keyword evidence="3" id="KW-0964">Secreted</keyword>
<proteinExistence type="inferred from homology"/>